<organism evidence="2 3">
    <name type="scientific">Natronoglycomyces albus</name>
    <dbReference type="NCBI Taxonomy" id="2811108"/>
    <lineage>
        <taxon>Bacteria</taxon>
        <taxon>Bacillati</taxon>
        <taxon>Actinomycetota</taxon>
        <taxon>Actinomycetes</taxon>
        <taxon>Glycomycetales</taxon>
        <taxon>Glycomycetaceae</taxon>
        <taxon>Natronoglycomyces</taxon>
    </lineage>
</organism>
<dbReference type="RefSeq" id="WP_213173179.1">
    <property type="nucleotide sequence ID" value="NZ_CP070498.1"/>
</dbReference>
<evidence type="ECO:0000313" key="3">
    <source>
        <dbReference type="Proteomes" id="UP000662939"/>
    </source>
</evidence>
<dbReference type="EMBL" id="CP070498">
    <property type="protein sequence ID" value="QSB07184.1"/>
    <property type="molecule type" value="Genomic_DNA"/>
</dbReference>
<protein>
    <recommendedName>
        <fullName evidence="4">PrgI family protein</fullName>
    </recommendedName>
</protein>
<sequence>MASKQQGLATVDQRTYGQWRAGKKAGLFGLGPVTSGIGFAVVAAALLAMMFSRLAALILLLLGVAVLAPLAIRIRGRTGAHAVAARLAWWRQKRRRRHIYIAGIASRVVGTYRLPGTLATSHIITAEDGRGSDVGIVAIPSTRDYSITFAAHSEGTDLVDTDVIDSRVSRMAAWLSSLTRQFWLVQAQVTIETAPDPGTKLRSEIFSTLKPEAPSLAQEVMEQIADTYSAGAAQVKFFVTLTFRPPLGRRWNDDAVATELMARLPHMQAALVGTGAVGIQPMSAAEIMYQLRSSLDPVSEVQPPQKGWAWDDIGPVSAIEHWDSYQHDRAWSRSWGMVEAPRGNVFATTFARLADPDPDLLRKRVSLVYHPYSPGQAARLVEADKRDAQFNINKKARPSSRDLRDLAAAEQSAAEEAAGAGITSFSILATATTATQAELEDATTTMAARSGEARVDLRVMTGSQATSFYATLPVGIVLPDHATVPSL</sequence>
<evidence type="ECO:0000256" key="1">
    <source>
        <dbReference type="SAM" id="Phobius"/>
    </source>
</evidence>
<accession>A0A895XPA2</accession>
<feature type="transmembrane region" description="Helical" evidence="1">
    <location>
        <begin position="27"/>
        <end position="48"/>
    </location>
</feature>
<dbReference type="AlphaFoldDB" id="A0A895XPA2"/>
<evidence type="ECO:0008006" key="4">
    <source>
        <dbReference type="Google" id="ProtNLM"/>
    </source>
</evidence>
<feature type="transmembrane region" description="Helical" evidence="1">
    <location>
        <begin position="54"/>
        <end position="72"/>
    </location>
</feature>
<dbReference type="InterPro" id="IPR049978">
    <property type="entry name" value="SCO6880-like"/>
</dbReference>
<dbReference type="NCBIfam" id="NF042935">
    <property type="entry name" value="SCO6880_fam"/>
    <property type="match status" value="1"/>
</dbReference>
<dbReference type="Proteomes" id="UP000662939">
    <property type="component" value="Plasmid p1"/>
</dbReference>
<keyword evidence="2" id="KW-0614">Plasmid</keyword>
<dbReference type="KEGG" id="nav:JQS30_16910"/>
<evidence type="ECO:0000313" key="2">
    <source>
        <dbReference type="EMBL" id="QSB07184.1"/>
    </source>
</evidence>
<proteinExistence type="predicted"/>
<keyword evidence="1" id="KW-0812">Transmembrane</keyword>
<reference evidence="2" key="1">
    <citation type="submission" date="2021-02" db="EMBL/GenBank/DDBJ databases">
        <title>Natronoglycomyces albus gen. nov., sp. nov, a haloalkaliphilic actinobacterium from a soda solonchak soil.</title>
        <authorList>
            <person name="Sorokin D.Y."/>
            <person name="Khijniak T.V."/>
            <person name="Zakharycheva A.P."/>
            <person name="Boueva O.V."/>
            <person name="Ariskina E.V."/>
            <person name="Hahnke R.L."/>
            <person name="Bunk B."/>
            <person name="Sproer C."/>
            <person name="Schumann P."/>
            <person name="Evtushenko L.I."/>
            <person name="Kublanov I.V."/>
        </authorList>
    </citation>
    <scope>NUCLEOTIDE SEQUENCE</scope>
    <source>
        <strain evidence="2">DSM 106290</strain>
        <plasmid evidence="2">p1</plasmid>
    </source>
</reference>
<gene>
    <name evidence="2" type="ORF">JQS30_16910</name>
</gene>
<keyword evidence="3" id="KW-1185">Reference proteome</keyword>
<geneLocation type="plasmid" evidence="2 3">
    <name>p1</name>
</geneLocation>
<keyword evidence="1" id="KW-1133">Transmembrane helix</keyword>
<name>A0A895XPA2_9ACTN</name>
<keyword evidence="1" id="KW-0472">Membrane</keyword>